<comment type="caution">
    <text evidence="2">The sequence shown here is derived from an EMBL/GenBank/DDBJ whole genome shotgun (WGS) entry which is preliminary data.</text>
</comment>
<keyword evidence="3" id="KW-1185">Reference proteome</keyword>
<feature type="transmembrane region" description="Helical" evidence="1">
    <location>
        <begin position="95"/>
        <end position="119"/>
    </location>
</feature>
<feature type="transmembrane region" description="Helical" evidence="1">
    <location>
        <begin position="38"/>
        <end position="56"/>
    </location>
</feature>
<evidence type="ECO:0000313" key="2">
    <source>
        <dbReference type="EMBL" id="KXK62145.1"/>
    </source>
</evidence>
<keyword evidence="1" id="KW-0472">Membrane</keyword>
<dbReference type="Proteomes" id="UP000070620">
    <property type="component" value="Unassembled WGS sequence"/>
</dbReference>
<organism evidence="2 3">
    <name type="scientific">Micromonospora rosaria</name>
    <dbReference type="NCBI Taxonomy" id="47874"/>
    <lineage>
        <taxon>Bacteria</taxon>
        <taxon>Bacillati</taxon>
        <taxon>Actinomycetota</taxon>
        <taxon>Actinomycetes</taxon>
        <taxon>Micromonosporales</taxon>
        <taxon>Micromonosporaceae</taxon>
        <taxon>Micromonospora</taxon>
    </lineage>
</organism>
<accession>A0A136PUS5</accession>
<keyword evidence="1" id="KW-1133">Transmembrane helix</keyword>
<gene>
    <name evidence="2" type="ORF">AWW66_09915</name>
</gene>
<proteinExistence type="predicted"/>
<feature type="transmembrane region" description="Helical" evidence="1">
    <location>
        <begin position="68"/>
        <end position="89"/>
    </location>
</feature>
<reference evidence="2 3" key="1">
    <citation type="submission" date="2016-01" db="EMBL/GenBank/DDBJ databases">
        <title>Whole genome sequence and analysis of Micromonospora rosaria DSM 803, which can produce antibacterial substance rosamicin.</title>
        <authorList>
            <person name="Yang H."/>
            <person name="He X."/>
            <person name="Zhu D."/>
        </authorList>
    </citation>
    <scope>NUCLEOTIDE SEQUENCE [LARGE SCALE GENOMIC DNA]</scope>
    <source>
        <strain evidence="2 3">DSM 803</strain>
    </source>
</reference>
<sequence>MLLLLAAGPVFELPVMTLLVRSFAEVADDAAFGLTGSQAVLVASVVTVLLAATALWNEARVSSGFRRAVGIASLIAAGLLATLAVGFLVTAEWAGLFWLLAHCIFSLSGLGGLAIRSAARLPLRDQGRR</sequence>
<dbReference type="EMBL" id="LRQV01000025">
    <property type="protein sequence ID" value="KXK62145.1"/>
    <property type="molecule type" value="Genomic_DNA"/>
</dbReference>
<evidence type="ECO:0000313" key="3">
    <source>
        <dbReference type="Proteomes" id="UP000070620"/>
    </source>
</evidence>
<evidence type="ECO:0000256" key="1">
    <source>
        <dbReference type="SAM" id="Phobius"/>
    </source>
</evidence>
<keyword evidence="1" id="KW-0812">Transmembrane</keyword>
<name>A0A136PUS5_9ACTN</name>
<dbReference type="RefSeq" id="WP_067363111.1">
    <property type="nucleotide sequence ID" value="NZ_JBIUBN010000030.1"/>
</dbReference>
<protein>
    <submittedName>
        <fullName evidence="2">Uncharacterized protein</fullName>
    </submittedName>
</protein>
<dbReference type="AlphaFoldDB" id="A0A136PUS5"/>